<protein>
    <submittedName>
        <fullName evidence="2">Uncharacterized protein</fullName>
    </submittedName>
</protein>
<dbReference type="EMBL" id="MU001684">
    <property type="protein sequence ID" value="KAF2456015.1"/>
    <property type="molecule type" value="Genomic_DNA"/>
</dbReference>
<evidence type="ECO:0000256" key="1">
    <source>
        <dbReference type="SAM" id="MobiDB-lite"/>
    </source>
</evidence>
<name>A0A6A6NW52_9PEZI</name>
<gene>
    <name evidence="2" type="ORF">BDY21DRAFT_347701</name>
</gene>
<dbReference type="AlphaFoldDB" id="A0A6A6NW52"/>
<dbReference type="Proteomes" id="UP000799766">
    <property type="component" value="Unassembled WGS sequence"/>
</dbReference>
<evidence type="ECO:0000313" key="2">
    <source>
        <dbReference type="EMBL" id="KAF2456015.1"/>
    </source>
</evidence>
<evidence type="ECO:0000313" key="3">
    <source>
        <dbReference type="Proteomes" id="UP000799766"/>
    </source>
</evidence>
<reference evidence="2" key="1">
    <citation type="journal article" date="2020" name="Stud. Mycol.">
        <title>101 Dothideomycetes genomes: a test case for predicting lifestyles and emergence of pathogens.</title>
        <authorList>
            <person name="Haridas S."/>
            <person name="Albert R."/>
            <person name="Binder M."/>
            <person name="Bloem J."/>
            <person name="Labutti K."/>
            <person name="Salamov A."/>
            <person name="Andreopoulos B."/>
            <person name="Baker S."/>
            <person name="Barry K."/>
            <person name="Bills G."/>
            <person name="Bluhm B."/>
            <person name="Cannon C."/>
            <person name="Castanera R."/>
            <person name="Culley D."/>
            <person name="Daum C."/>
            <person name="Ezra D."/>
            <person name="Gonzalez J."/>
            <person name="Henrissat B."/>
            <person name="Kuo A."/>
            <person name="Liang C."/>
            <person name="Lipzen A."/>
            <person name="Lutzoni F."/>
            <person name="Magnuson J."/>
            <person name="Mondo S."/>
            <person name="Nolan M."/>
            <person name="Ohm R."/>
            <person name="Pangilinan J."/>
            <person name="Park H.-J."/>
            <person name="Ramirez L."/>
            <person name="Alfaro M."/>
            <person name="Sun H."/>
            <person name="Tritt A."/>
            <person name="Yoshinaga Y."/>
            <person name="Zwiers L.-H."/>
            <person name="Turgeon B."/>
            <person name="Goodwin S."/>
            <person name="Spatafora J."/>
            <person name="Crous P."/>
            <person name="Grigoriev I."/>
        </authorList>
    </citation>
    <scope>NUCLEOTIDE SEQUENCE</scope>
    <source>
        <strain evidence="2">ATCC 16933</strain>
    </source>
</reference>
<organism evidence="2 3">
    <name type="scientific">Lineolata rhizophorae</name>
    <dbReference type="NCBI Taxonomy" id="578093"/>
    <lineage>
        <taxon>Eukaryota</taxon>
        <taxon>Fungi</taxon>
        <taxon>Dikarya</taxon>
        <taxon>Ascomycota</taxon>
        <taxon>Pezizomycotina</taxon>
        <taxon>Dothideomycetes</taxon>
        <taxon>Dothideomycetes incertae sedis</taxon>
        <taxon>Lineolatales</taxon>
        <taxon>Lineolataceae</taxon>
        <taxon>Lineolata</taxon>
    </lineage>
</organism>
<keyword evidence="3" id="KW-1185">Reference proteome</keyword>
<proteinExistence type="predicted"/>
<accession>A0A6A6NW52</accession>
<sequence length="290" mass="33513">MASGPLTRVRDFFLGPPTAQTDDSEPDDSEPSEPSSPISEFLIVKWPPPKYSQDATVRAISSYYNFLSTILFDLEPEEIEWPPPSGWPQITEADGDYLNKNKTVIELLRHLPYFRQPPGDPYVWMQDTPVLCYQQGVGYADDYERTLFVDPYESEVPPHVVSLARGLRDAYYVMLDTERGVIYWGDGDEVPEDTTLITHEAVDRRHDWMNEPTWPIEDFFEMLKRKFRDLKWIAVNPTDIREIDDVYPVDEEYDLMRKALRDAGWPGDGEGGGWDRDAAAKRFSEIGEQY</sequence>
<feature type="region of interest" description="Disordered" evidence="1">
    <location>
        <begin position="1"/>
        <end position="37"/>
    </location>
</feature>
<feature type="compositionally biased region" description="Acidic residues" evidence="1">
    <location>
        <begin position="22"/>
        <end position="31"/>
    </location>
</feature>
<dbReference type="OrthoDB" id="5343383at2759"/>